<name>A0A0P9KSL4_9PSED</name>
<organism evidence="1 2">
    <name type="scientific">Pseudomonas caricapapayae</name>
    <dbReference type="NCBI Taxonomy" id="46678"/>
    <lineage>
        <taxon>Bacteria</taxon>
        <taxon>Pseudomonadati</taxon>
        <taxon>Pseudomonadota</taxon>
        <taxon>Gammaproteobacteria</taxon>
        <taxon>Pseudomonadales</taxon>
        <taxon>Pseudomonadaceae</taxon>
        <taxon>Pseudomonas</taxon>
    </lineage>
</organism>
<protein>
    <submittedName>
        <fullName evidence="1">Uncharacterized protein</fullName>
    </submittedName>
</protein>
<gene>
    <name evidence="1" type="ORF">ALP05_100836</name>
</gene>
<accession>A0A0P9KSL4</accession>
<evidence type="ECO:0000313" key="1">
    <source>
        <dbReference type="EMBL" id="RMV69205.1"/>
    </source>
</evidence>
<reference evidence="1 2" key="1">
    <citation type="submission" date="2018-08" db="EMBL/GenBank/DDBJ databases">
        <title>Recombination of ecologically and evolutionarily significant loci maintains genetic cohesion in the Pseudomonas syringae species complex.</title>
        <authorList>
            <person name="Dillon M."/>
            <person name="Thakur S."/>
            <person name="Almeida R.N.D."/>
            <person name="Weir B.S."/>
            <person name="Guttman D.S."/>
        </authorList>
    </citation>
    <scope>NUCLEOTIDE SEQUENCE [LARGE SCALE GENOMIC DNA]</scope>
    <source>
        <strain evidence="1 2">ICMP 7496</strain>
    </source>
</reference>
<comment type="caution">
    <text evidence="1">The sequence shown here is derived from an EMBL/GenBank/DDBJ whole genome shotgun (WGS) entry which is preliminary data.</text>
</comment>
<dbReference type="AlphaFoldDB" id="A0A0P9KSL4"/>
<dbReference type="EMBL" id="RBUY01000208">
    <property type="protein sequence ID" value="RMV69205.1"/>
    <property type="molecule type" value="Genomic_DNA"/>
</dbReference>
<proteinExistence type="predicted"/>
<evidence type="ECO:0000313" key="2">
    <source>
        <dbReference type="Proteomes" id="UP000269872"/>
    </source>
</evidence>
<sequence>MHDQPLRTSAQVNVGRLKWHPEFVRHIACAGHFNARQISLKS</sequence>
<dbReference type="Proteomes" id="UP000269872">
    <property type="component" value="Unassembled WGS sequence"/>
</dbReference>